<organism evidence="2 3">
    <name type="scientific">Umbelopsis ramanniana AG</name>
    <dbReference type="NCBI Taxonomy" id="1314678"/>
    <lineage>
        <taxon>Eukaryota</taxon>
        <taxon>Fungi</taxon>
        <taxon>Fungi incertae sedis</taxon>
        <taxon>Mucoromycota</taxon>
        <taxon>Mucoromycotina</taxon>
        <taxon>Umbelopsidomycetes</taxon>
        <taxon>Umbelopsidales</taxon>
        <taxon>Umbelopsidaceae</taxon>
        <taxon>Umbelopsis</taxon>
    </lineage>
</organism>
<evidence type="ECO:0000313" key="2">
    <source>
        <dbReference type="EMBL" id="KAI8575536.1"/>
    </source>
</evidence>
<dbReference type="GeneID" id="75917656"/>
<name>A0AAD5HAI0_UMBRA</name>
<gene>
    <name evidence="2" type="ORF">K450DRAFT_261400</name>
</gene>
<keyword evidence="3" id="KW-1185">Reference proteome</keyword>
<feature type="transmembrane region" description="Helical" evidence="1">
    <location>
        <begin position="6"/>
        <end position="28"/>
    </location>
</feature>
<reference evidence="2" key="2">
    <citation type="journal article" date="2022" name="Proc. Natl. Acad. Sci. U.S.A.">
        <title>Diploid-dominant life cycles characterize the early evolution of Fungi.</title>
        <authorList>
            <person name="Amses K.R."/>
            <person name="Simmons D.R."/>
            <person name="Longcore J.E."/>
            <person name="Mondo S.J."/>
            <person name="Seto K."/>
            <person name="Jeronimo G.H."/>
            <person name="Bonds A.E."/>
            <person name="Quandt C.A."/>
            <person name="Davis W.J."/>
            <person name="Chang Y."/>
            <person name="Federici B.A."/>
            <person name="Kuo A."/>
            <person name="LaButti K."/>
            <person name="Pangilinan J."/>
            <person name="Andreopoulos W."/>
            <person name="Tritt A."/>
            <person name="Riley R."/>
            <person name="Hundley H."/>
            <person name="Johnson J."/>
            <person name="Lipzen A."/>
            <person name="Barry K."/>
            <person name="Lang B.F."/>
            <person name="Cuomo C.A."/>
            <person name="Buchler N.E."/>
            <person name="Grigoriev I.V."/>
            <person name="Spatafora J.W."/>
            <person name="Stajich J.E."/>
            <person name="James T.Y."/>
        </authorList>
    </citation>
    <scope>NUCLEOTIDE SEQUENCE</scope>
    <source>
        <strain evidence="2">AG</strain>
    </source>
</reference>
<keyword evidence="1" id="KW-0812">Transmembrane</keyword>
<proteinExistence type="predicted"/>
<reference evidence="2" key="1">
    <citation type="submission" date="2021-06" db="EMBL/GenBank/DDBJ databases">
        <authorList>
            <consortium name="DOE Joint Genome Institute"/>
            <person name="Mondo S.J."/>
            <person name="Amses K.R."/>
            <person name="Simmons D.R."/>
            <person name="Longcore J.E."/>
            <person name="Seto K."/>
            <person name="Alves G.H."/>
            <person name="Bonds A.E."/>
            <person name="Quandt C.A."/>
            <person name="Davis W.J."/>
            <person name="Chang Y."/>
            <person name="Letcher P.M."/>
            <person name="Powell M.J."/>
            <person name="Kuo A."/>
            <person name="Labutti K."/>
            <person name="Pangilinan J."/>
            <person name="Andreopoulos W."/>
            <person name="Tritt A."/>
            <person name="Riley R."/>
            <person name="Hundley H."/>
            <person name="Johnson J."/>
            <person name="Lipzen A."/>
            <person name="Barry K."/>
            <person name="Berbee M.L."/>
            <person name="Buchler N.E."/>
            <person name="Grigoriev I.V."/>
            <person name="Spatafora J.W."/>
            <person name="Stajich J.E."/>
            <person name="James T.Y."/>
        </authorList>
    </citation>
    <scope>NUCLEOTIDE SEQUENCE</scope>
    <source>
        <strain evidence="2">AG</strain>
    </source>
</reference>
<dbReference type="EMBL" id="MU620978">
    <property type="protein sequence ID" value="KAI8575536.1"/>
    <property type="molecule type" value="Genomic_DNA"/>
</dbReference>
<dbReference type="RefSeq" id="XP_051440540.1">
    <property type="nucleotide sequence ID" value="XM_051592313.1"/>
</dbReference>
<evidence type="ECO:0000313" key="3">
    <source>
        <dbReference type="Proteomes" id="UP001206595"/>
    </source>
</evidence>
<evidence type="ECO:0000256" key="1">
    <source>
        <dbReference type="SAM" id="Phobius"/>
    </source>
</evidence>
<accession>A0AAD5HAI0</accession>
<comment type="caution">
    <text evidence="2">The sequence shown here is derived from an EMBL/GenBank/DDBJ whole genome shotgun (WGS) entry which is preliminary data.</text>
</comment>
<keyword evidence="1" id="KW-0472">Membrane</keyword>
<dbReference type="AlphaFoldDB" id="A0AAD5HAI0"/>
<protein>
    <submittedName>
        <fullName evidence="2">Uncharacterized protein</fullName>
    </submittedName>
</protein>
<dbReference type="Proteomes" id="UP001206595">
    <property type="component" value="Unassembled WGS sequence"/>
</dbReference>
<sequence length="82" mass="10021">MYTWDDYFAVILVALFFIIKEIILHILTSIYKLYIIFRLYFYIITKQELSRVSIVHFQCGTILPRQTKFFARWTEGNTERIF</sequence>
<keyword evidence="1" id="KW-1133">Transmembrane helix</keyword>